<feature type="coiled-coil region" evidence="1">
    <location>
        <begin position="440"/>
        <end position="524"/>
    </location>
</feature>
<evidence type="ECO:0000256" key="1">
    <source>
        <dbReference type="SAM" id="Coils"/>
    </source>
</evidence>
<name>A0A2N9F9K2_FAGSY</name>
<protein>
    <submittedName>
        <fullName evidence="3">Uncharacterized protein</fullName>
    </submittedName>
</protein>
<feature type="compositionally biased region" description="Polar residues" evidence="2">
    <location>
        <begin position="355"/>
        <end position="366"/>
    </location>
</feature>
<accession>A0A2N9F9K2</accession>
<organism evidence="3">
    <name type="scientific">Fagus sylvatica</name>
    <name type="common">Beechnut</name>
    <dbReference type="NCBI Taxonomy" id="28930"/>
    <lineage>
        <taxon>Eukaryota</taxon>
        <taxon>Viridiplantae</taxon>
        <taxon>Streptophyta</taxon>
        <taxon>Embryophyta</taxon>
        <taxon>Tracheophyta</taxon>
        <taxon>Spermatophyta</taxon>
        <taxon>Magnoliopsida</taxon>
        <taxon>eudicotyledons</taxon>
        <taxon>Gunneridae</taxon>
        <taxon>Pentapetalae</taxon>
        <taxon>rosids</taxon>
        <taxon>fabids</taxon>
        <taxon>Fagales</taxon>
        <taxon>Fagaceae</taxon>
        <taxon>Fagus</taxon>
    </lineage>
</organism>
<evidence type="ECO:0000313" key="3">
    <source>
        <dbReference type="EMBL" id="SPC83852.1"/>
    </source>
</evidence>
<sequence length="639" mass="71176">MASKLARLVNSEESMARFRQIYQVPPSVSLAYCHSDNLPVINRGEILIPVMAIVEGGVRFPLHSLLIDFLQIVNATPSQVSINIFRIVMGVIAINHLLGVNMTFKEILSVYQYMCPGEESRTSCHLKAREVNEKLVNGLPSSNKGYDKDYLRVSGEWFTGGSACRSSYGYLDPTRIEVDRKQVDTELVKRVLLTNICVDQRGEPRSTPLLLRYEPQVRSFLEGPTVPRSQAVEVQPSAIYVAQPTEVEHPKDHPDLIPSGQVCEMAPPINPFKLIGKTADASSSEKAKGKGKGRTKGAGVGKKLKKPITDAPVPEVIVQPQTKQEPPLPPPEVYDLNEPDRGEELEPRKKRGRTETSSIPAEGSSSHFEAWDPALLLGPNPISVQDSVLDESNPEVSAQVAHGLAFAACLPEDMKQWAGMQSGPVFCHITRGLMMATQGVLSMEARVFRLTEKLQKKEAEHEKSMSEVLEAAASNYKKLEDEHFKNINTMKEAEERARIEETKRAKVEAEIAEMQEKMKKLESQCLLSIGKAHKEGMEEGLVKGKVLGKEGAMEEVKTQFQMVYNSGFRHGWKSALSKTKQPETSELYLRINTPLPYPKAGLKNSNDEADEENDEGEEEEEDEEEEKETEEVQGEKDRS</sequence>
<dbReference type="EMBL" id="OIVN01000669">
    <property type="protein sequence ID" value="SPC83852.1"/>
    <property type="molecule type" value="Genomic_DNA"/>
</dbReference>
<evidence type="ECO:0000256" key="2">
    <source>
        <dbReference type="SAM" id="MobiDB-lite"/>
    </source>
</evidence>
<feature type="compositionally biased region" description="Basic and acidic residues" evidence="2">
    <location>
        <begin position="338"/>
        <end position="347"/>
    </location>
</feature>
<proteinExistence type="predicted"/>
<reference evidence="3" key="1">
    <citation type="submission" date="2018-02" db="EMBL/GenBank/DDBJ databases">
        <authorList>
            <person name="Cohen D.B."/>
            <person name="Kent A.D."/>
        </authorList>
    </citation>
    <scope>NUCLEOTIDE SEQUENCE</scope>
</reference>
<feature type="region of interest" description="Disordered" evidence="2">
    <location>
        <begin position="278"/>
        <end position="366"/>
    </location>
</feature>
<keyword evidence="1" id="KW-0175">Coiled coil</keyword>
<feature type="region of interest" description="Disordered" evidence="2">
    <location>
        <begin position="575"/>
        <end position="639"/>
    </location>
</feature>
<gene>
    <name evidence="3" type="ORF">FSB_LOCUS11734</name>
</gene>
<dbReference type="AlphaFoldDB" id="A0A2N9F9K2"/>
<feature type="compositionally biased region" description="Acidic residues" evidence="2">
    <location>
        <begin position="607"/>
        <end position="632"/>
    </location>
</feature>